<dbReference type="GO" id="GO:0003847">
    <property type="term" value="F:1-alkyl-2-acetylglycerophosphocholine esterase activity"/>
    <property type="evidence" value="ECO:0007669"/>
    <property type="project" value="TreeGrafter"/>
</dbReference>
<dbReference type="Proteomes" id="UP000579945">
    <property type="component" value="Unassembled WGS sequence"/>
</dbReference>
<dbReference type="SUPFAM" id="SSF53474">
    <property type="entry name" value="alpha/beta-Hydrolases"/>
    <property type="match status" value="1"/>
</dbReference>
<evidence type="ECO:0000256" key="3">
    <source>
        <dbReference type="ARBA" id="ARBA00023098"/>
    </source>
</evidence>
<feature type="signal peptide" evidence="4">
    <location>
        <begin position="1"/>
        <end position="35"/>
    </location>
</feature>
<reference evidence="5 6" key="1">
    <citation type="submission" date="2020-08" db="EMBL/GenBank/DDBJ databases">
        <title>Sequencing the genomes of 1000 actinobacteria strains.</title>
        <authorList>
            <person name="Klenk H.-P."/>
        </authorList>
    </citation>
    <scope>NUCLEOTIDE SEQUENCE [LARGE SCALE GENOMIC DNA]</scope>
    <source>
        <strain evidence="5 6">DSM 44320</strain>
    </source>
</reference>
<dbReference type="EMBL" id="JACIBV010000001">
    <property type="protein sequence ID" value="MBB3731986.1"/>
    <property type="molecule type" value="Genomic_DNA"/>
</dbReference>
<keyword evidence="4" id="KW-0732">Signal</keyword>
<organism evidence="5 6">
    <name type="scientific">Nonomuraea dietziae</name>
    <dbReference type="NCBI Taxonomy" id="65515"/>
    <lineage>
        <taxon>Bacteria</taxon>
        <taxon>Bacillati</taxon>
        <taxon>Actinomycetota</taxon>
        <taxon>Actinomycetes</taxon>
        <taxon>Streptosporangiales</taxon>
        <taxon>Streptosporangiaceae</taxon>
        <taxon>Nonomuraea</taxon>
    </lineage>
</organism>
<dbReference type="AlphaFoldDB" id="A0A7W5V7G5"/>
<name>A0A7W5V7G5_9ACTN</name>
<feature type="chain" id="PRO_5039211330" evidence="4">
    <location>
        <begin position="36"/>
        <end position="407"/>
    </location>
</feature>
<keyword evidence="3" id="KW-0443">Lipid metabolism</keyword>
<dbReference type="InterPro" id="IPR029058">
    <property type="entry name" value="AB_hydrolase_fold"/>
</dbReference>
<keyword evidence="2" id="KW-0442">Lipid degradation</keyword>
<dbReference type="PROSITE" id="PS51318">
    <property type="entry name" value="TAT"/>
    <property type="match status" value="1"/>
</dbReference>
<dbReference type="InterPro" id="IPR006311">
    <property type="entry name" value="TAT_signal"/>
</dbReference>
<comment type="caution">
    <text evidence="5">The sequence shown here is derived from an EMBL/GenBank/DDBJ whole genome shotgun (WGS) entry which is preliminary data.</text>
</comment>
<dbReference type="GO" id="GO:0016042">
    <property type="term" value="P:lipid catabolic process"/>
    <property type="evidence" value="ECO:0007669"/>
    <property type="project" value="UniProtKB-KW"/>
</dbReference>
<evidence type="ECO:0000256" key="1">
    <source>
        <dbReference type="ARBA" id="ARBA00022801"/>
    </source>
</evidence>
<sequence length="407" mass="43263">MPTSTPGLRARRTGVKAMGLALAAVATLTAAPAAAEPSAVRLRLPAPTGGSPIGVTDLHLVDKSRPDPWVAARPYRELMVSVWYPAGGSPRLPLAPQMAPLAAADFDDTLAPALFGTKPGTVDWAATTTHARAGAPVDRRAGRVPVVLFSAGAGAPRTIGATLVEELASRGYAVVTVDHTYEAAQVEFPGGRLERSAFPQRPTQEDMAKAQRVREEDMRFVLDQLARLGRGDNPDAERRRLPAGLRGGLDLTRVGALGHSMGGATAAQLTHGDRRVDAGVNLDGGFRGSVATTGVAKPFLQIAAENHTRASDPSWKSFWDRSTGWKRELRFTGTAHYSFSDAEAMVPQLAGELGVPAGDIIGTMDPRRAVTAQRAYVSAFFDLHLKGRQTTLFDALSSRFPEVKPIP</sequence>
<evidence type="ECO:0000256" key="2">
    <source>
        <dbReference type="ARBA" id="ARBA00022963"/>
    </source>
</evidence>
<proteinExistence type="predicted"/>
<dbReference type="RefSeq" id="WP_221241420.1">
    <property type="nucleotide sequence ID" value="NZ_BAAAXX010000053.1"/>
</dbReference>
<dbReference type="PANTHER" id="PTHR10272:SF0">
    <property type="entry name" value="PLATELET-ACTIVATING FACTOR ACETYLHYDROLASE"/>
    <property type="match status" value="1"/>
</dbReference>
<dbReference type="PANTHER" id="PTHR10272">
    <property type="entry name" value="PLATELET-ACTIVATING FACTOR ACETYLHYDROLASE"/>
    <property type="match status" value="1"/>
</dbReference>
<evidence type="ECO:0000313" key="5">
    <source>
        <dbReference type="EMBL" id="MBB3731986.1"/>
    </source>
</evidence>
<accession>A0A7W5V7G5</accession>
<gene>
    <name evidence="5" type="ORF">FHR33_007846</name>
</gene>
<keyword evidence="1 5" id="KW-0378">Hydrolase</keyword>
<keyword evidence="6" id="KW-1185">Reference proteome</keyword>
<dbReference type="GeneID" id="95394042"/>
<evidence type="ECO:0000313" key="6">
    <source>
        <dbReference type="Proteomes" id="UP000579945"/>
    </source>
</evidence>
<evidence type="ECO:0000256" key="4">
    <source>
        <dbReference type="SAM" id="SignalP"/>
    </source>
</evidence>
<protein>
    <submittedName>
        <fullName evidence="5">Putative dienelactone hydrolase</fullName>
    </submittedName>
</protein>
<dbReference type="Pfam" id="PF03403">
    <property type="entry name" value="PAF-AH_p_II"/>
    <property type="match status" value="1"/>
</dbReference>
<dbReference type="Gene3D" id="3.40.50.1820">
    <property type="entry name" value="alpha/beta hydrolase"/>
    <property type="match status" value="1"/>
</dbReference>